<organism evidence="3 4">
    <name type="scientific">Dinothrombium tinctorium</name>
    <dbReference type="NCBI Taxonomy" id="1965070"/>
    <lineage>
        <taxon>Eukaryota</taxon>
        <taxon>Metazoa</taxon>
        <taxon>Ecdysozoa</taxon>
        <taxon>Arthropoda</taxon>
        <taxon>Chelicerata</taxon>
        <taxon>Arachnida</taxon>
        <taxon>Acari</taxon>
        <taxon>Acariformes</taxon>
        <taxon>Trombidiformes</taxon>
        <taxon>Prostigmata</taxon>
        <taxon>Anystina</taxon>
        <taxon>Parasitengona</taxon>
        <taxon>Trombidioidea</taxon>
        <taxon>Trombidiidae</taxon>
        <taxon>Dinothrombium</taxon>
    </lineage>
</organism>
<dbReference type="Proteomes" id="UP000285301">
    <property type="component" value="Unassembled WGS sequence"/>
</dbReference>
<evidence type="ECO:0000259" key="2">
    <source>
        <dbReference type="PROSITE" id="PS50222"/>
    </source>
</evidence>
<dbReference type="EMBL" id="NCKU01000953">
    <property type="protein sequence ID" value="RWS13551.1"/>
    <property type="molecule type" value="Genomic_DNA"/>
</dbReference>
<name>A0A3S4RA29_9ACAR</name>
<reference evidence="3 4" key="1">
    <citation type="journal article" date="2018" name="Gigascience">
        <title>Genomes of trombidid mites reveal novel predicted allergens and laterally-transferred genes associated with secondary metabolism.</title>
        <authorList>
            <person name="Dong X."/>
            <person name="Chaisiri K."/>
            <person name="Xia D."/>
            <person name="Armstrong S.D."/>
            <person name="Fang Y."/>
            <person name="Donnelly M.J."/>
            <person name="Kadowaki T."/>
            <person name="McGarry J.W."/>
            <person name="Darby A.C."/>
            <person name="Makepeace B.L."/>
        </authorList>
    </citation>
    <scope>NUCLEOTIDE SEQUENCE [LARGE SCALE GENOMIC DNA]</scope>
    <source>
        <strain evidence="3">UoL-WK</strain>
    </source>
</reference>
<feature type="non-terminal residue" evidence="3">
    <location>
        <position position="1"/>
    </location>
</feature>
<evidence type="ECO:0000313" key="4">
    <source>
        <dbReference type="Proteomes" id="UP000285301"/>
    </source>
</evidence>
<dbReference type="SMART" id="SM00054">
    <property type="entry name" value="EFh"/>
    <property type="match status" value="3"/>
</dbReference>
<keyword evidence="4" id="KW-1185">Reference proteome</keyword>
<dbReference type="InterPro" id="IPR011992">
    <property type="entry name" value="EF-hand-dom_pair"/>
</dbReference>
<dbReference type="InterPro" id="IPR018247">
    <property type="entry name" value="EF_Hand_1_Ca_BS"/>
</dbReference>
<accession>A0A3S4RA29</accession>
<dbReference type="InterPro" id="IPR002048">
    <property type="entry name" value="EF_hand_dom"/>
</dbReference>
<gene>
    <name evidence="3" type="ORF">B4U79_15369</name>
</gene>
<dbReference type="GO" id="GO:0005509">
    <property type="term" value="F:calcium ion binding"/>
    <property type="evidence" value="ECO:0007669"/>
    <property type="project" value="InterPro"/>
</dbReference>
<protein>
    <submittedName>
        <fullName evidence="3">Sarcoplasmic calcium-binding protein 1-like protein</fullName>
    </submittedName>
</protein>
<evidence type="ECO:0000256" key="1">
    <source>
        <dbReference type="ARBA" id="ARBA00022837"/>
    </source>
</evidence>
<sequence>AQGSGGALDKNGTKLSDEMSKICDPQFIKLISCLIRLIVLFITLITDTDNNGYLDLKDFENLALRFTLLELKGKYNPDSHQRNKEIMRNLWNEIALLADFNKDGQVTVTELKDAIKDACMAKKFDELPESLKCSIQSKFRSIDVDGDNLISLEEYRIEIINRSGCATIDEIDYCWDKLLNDDDRKKGGISLQRYQELWAQFIGSTKDDVNGVYLFGPLPLSK</sequence>
<proteinExistence type="predicted"/>
<evidence type="ECO:0000313" key="3">
    <source>
        <dbReference type="EMBL" id="RWS13551.1"/>
    </source>
</evidence>
<keyword evidence="1" id="KW-0106">Calcium</keyword>
<dbReference type="OrthoDB" id="10038259at2759"/>
<dbReference type="Pfam" id="PF13202">
    <property type="entry name" value="EF-hand_5"/>
    <property type="match status" value="1"/>
</dbReference>
<dbReference type="SUPFAM" id="SSF47473">
    <property type="entry name" value="EF-hand"/>
    <property type="match status" value="1"/>
</dbReference>
<dbReference type="PROSITE" id="PS50222">
    <property type="entry name" value="EF_HAND_2"/>
    <property type="match status" value="1"/>
</dbReference>
<dbReference type="AlphaFoldDB" id="A0A3S4RA29"/>
<feature type="domain" description="EF-hand" evidence="2">
    <location>
        <begin position="86"/>
        <end position="121"/>
    </location>
</feature>
<dbReference type="PROSITE" id="PS00018">
    <property type="entry name" value="EF_HAND_1"/>
    <property type="match status" value="3"/>
</dbReference>
<dbReference type="Gene3D" id="1.10.238.10">
    <property type="entry name" value="EF-hand"/>
    <property type="match status" value="1"/>
</dbReference>
<comment type="caution">
    <text evidence="3">The sequence shown here is derived from an EMBL/GenBank/DDBJ whole genome shotgun (WGS) entry which is preliminary data.</text>
</comment>